<dbReference type="SUPFAM" id="SSF54593">
    <property type="entry name" value="Glyoxalase/Bleomycin resistance protein/Dihydroxybiphenyl dioxygenase"/>
    <property type="match status" value="1"/>
</dbReference>
<gene>
    <name evidence="1" type="ORF">GCM10007901_33120</name>
</gene>
<organism evidence="1 2">
    <name type="scientific">Dyella acidisoli</name>
    <dbReference type="NCBI Taxonomy" id="1867834"/>
    <lineage>
        <taxon>Bacteria</taxon>
        <taxon>Pseudomonadati</taxon>
        <taxon>Pseudomonadota</taxon>
        <taxon>Gammaproteobacteria</taxon>
        <taxon>Lysobacterales</taxon>
        <taxon>Rhodanobacteraceae</taxon>
        <taxon>Dyella</taxon>
    </lineage>
</organism>
<dbReference type="EMBL" id="BSOB01000046">
    <property type="protein sequence ID" value="GLQ94360.1"/>
    <property type="molecule type" value="Genomic_DNA"/>
</dbReference>
<evidence type="ECO:0000313" key="1">
    <source>
        <dbReference type="EMBL" id="GLQ94360.1"/>
    </source>
</evidence>
<dbReference type="Proteomes" id="UP001156670">
    <property type="component" value="Unassembled WGS sequence"/>
</dbReference>
<comment type="caution">
    <text evidence="1">The sequence shown here is derived from an EMBL/GenBank/DDBJ whole genome shotgun (WGS) entry which is preliminary data.</text>
</comment>
<dbReference type="InterPro" id="IPR029068">
    <property type="entry name" value="Glyas_Bleomycin-R_OHBP_Dase"/>
</dbReference>
<protein>
    <recommendedName>
        <fullName evidence="3">Glyoxalase</fullName>
    </recommendedName>
</protein>
<dbReference type="Gene3D" id="3.10.180.10">
    <property type="entry name" value="2,3-Dihydroxybiphenyl 1,2-Dioxygenase, domain 1"/>
    <property type="match status" value="1"/>
</dbReference>
<evidence type="ECO:0008006" key="3">
    <source>
        <dbReference type="Google" id="ProtNLM"/>
    </source>
</evidence>
<accession>A0ABQ5XRI3</accession>
<sequence length="122" mass="13522">MSLKHHAFRIYVDPSLLESSVAFYERLQEMKCERRITFADLGIEVAVVGAFMLLAGTHEALAPFRSIWAVLIVDSLDTTLDWIRTQGATVLHEPQQAAGGRHATVRHADGLVAEYYEPAAIA</sequence>
<evidence type="ECO:0000313" key="2">
    <source>
        <dbReference type="Proteomes" id="UP001156670"/>
    </source>
</evidence>
<name>A0ABQ5XRI3_9GAMM</name>
<keyword evidence="2" id="KW-1185">Reference proteome</keyword>
<reference evidence="2" key="1">
    <citation type="journal article" date="2019" name="Int. J. Syst. Evol. Microbiol.">
        <title>The Global Catalogue of Microorganisms (GCM) 10K type strain sequencing project: providing services to taxonomists for standard genome sequencing and annotation.</title>
        <authorList>
            <consortium name="The Broad Institute Genomics Platform"/>
            <consortium name="The Broad Institute Genome Sequencing Center for Infectious Disease"/>
            <person name="Wu L."/>
            <person name="Ma J."/>
        </authorList>
    </citation>
    <scope>NUCLEOTIDE SEQUENCE [LARGE SCALE GENOMIC DNA]</scope>
    <source>
        <strain evidence="2">NBRC 111980</strain>
    </source>
</reference>
<dbReference type="RefSeq" id="WP_284322061.1">
    <property type="nucleotide sequence ID" value="NZ_BSOB01000046.1"/>
</dbReference>
<proteinExistence type="predicted"/>